<name>A0A1H2ZLT9_9PSEU</name>
<protein>
    <submittedName>
        <fullName evidence="3">MerR HTH family regulatory protein</fullName>
    </submittedName>
</protein>
<evidence type="ECO:0000313" key="4">
    <source>
        <dbReference type="Proteomes" id="UP000199515"/>
    </source>
</evidence>
<dbReference type="InterPro" id="IPR009061">
    <property type="entry name" value="DNA-bd_dom_put_sf"/>
</dbReference>
<evidence type="ECO:0000256" key="1">
    <source>
        <dbReference type="ARBA" id="ARBA00023125"/>
    </source>
</evidence>
<dbReference type="GO" id="GO:0003700">
    <property type="term" value="F:DNA-binding transcription factor activity"/>
    <property type="evidence" value="ECO:0007669"/>
    <property type="project" value="InterPro"/>
</dbReference>
<accession>A0A1H2ZLT9</accession>
<evidence type="ECO:0000259" key="2">
    <source>
        <dbReference type="PROSITE" id="PS50937"/>
    </source>
</evidence>
<reference evidence="3 4" key="1">
    <citation type="submission" date="2016-10" db="EMBL/GenBank/DDBJ databases">
        <authorList>
            <person name="de Groot N.N."/>
        </authorList>
    </citation>
    <scope>NUCLEOTIDE SEQUENCE [LARGE SCALE GENOMIC DNA]</scope>
    <source>
        <strain evidence="3 4">CPCC 202699</strain>
    </source>
</reference>
<dbReference type="PRINTS" id="PR00040">
    <property type="entry name" value="HTHMERR"/>
</dbReference>
<dbReference type="InterPro" id="IPR047057">
    <property type="entry name" value="MerR_fam"/>
</dbReference>
<dbReference type="PANTHER" id="PTHR30204">
    <property type="entry name" value="REDOX-CYCLING DRUG-SENSING TRANSCRIPTIONAL ACTIVATOR SOXR"/>
    <property type="match status" value="1"/>
</dbReference>
<dbReference type="RefSeq" id="WP_245757253.1">
    <property type="nucleotide sequence ID" value="NZ_FNON01000002.1"/>
</dbReference>
<dbReference type="AlphaFoldDB" id="A0A1H2ZLT9"/>
<dbReference type="GO" id="GO:0003677">
    <property type="term" value="F:DNA binding"/>
    <property type="evidence" value="ECO:0007669"/>
    <property type="project" value="UniProtKB-KW"/>
</dbReference>
<dbReference type="Proteomes" id="UP000199515">
    <property type="component" value="Unassembled WGS sequence"/>
</dbReference>
<sequence length="306" mass="33048">MTVTQDTLGIGELAELTGVSVRTIRFYCDEGILESRRSAGGHRRFDPVVVEQLNLIRRLRRLGLDLPAITAVLLGERSMDEAIAATRAALDVEFEALAWRRASLSAIEQASPAERAARVDLLAKVVDGRAAHGAIVAFWRSLILAPVSESLAEKFIFSNAPEPPVPPTPSQVVAYAEMATLVADRSLSARLIARSRANVEKVHDEEGLWEGLAEAGSAAYPLILAGRAPEPGKALDLFVDAHASARGVRDTPEFRRELLLSVDADRDPRLGRYWRLSREVTGAAVPVGVLLCWLIDALGDSVSACG</sequence>
<dbReference type="Pfam" id="PF13411">
    <property type="entry name" value="MerR_1"/>
    <property type="match status" value="1"/>
</dbReference>
<dbReference type="Gene3D" id="1.10.1660.10">
    <property type="match status" value="1"/>
</dbReference>
<keyword evidence="4" id="KW-1185">Reference proteome</keyword>
<dbReference type="SMART" id="SM00422">
    <property type="entry name" value="HTH_MERR"/>
    <property type="match status" value="1"/>
</dbReference>
<dbReference type="PANTHER" id="PTHR30204:SF93">
    <property type="entry name" value="HTH MERR-TYPE DOMAIN-CONTAINING PROTEIN"/>
    <property type="match status" value="1"/>
</dbReference>
<organism evidence="3 4">
    <name type="scientific">Amycolatopsis xylanica</name>
    <dbReference type="NCBI Taxonomy" id="589385"/>
    <lineage>
        <taxon>Bacteria</taxon>
        <taxon>Bacillati</taxon>
        <taxon>Actinomycetota</taxon>
        <taxon>Actinomycetes</taxon>
        <taxon>Pseudonocardiales</taxon>
        <taxon>Pseudonocardiaceae</taxon>
        <taxon>Amycolatopsis</taxon>
    </lineage>
</organism>
<keyword evidence="1" id="KW-0238">DNA-binding</keyword>
<gene>
    <name evidence="3" type="ORF">SAMN05421504_102582</name>
</gene>
<feature type="domain" description="HTH merR-type" evidence="2">
    <location>
        <begin position="7"/>
        <end position="75"/>
    </location>
</feature>
<dbReference type="InterPro" id="IPR000551">
    <property type="entry name" value="MerR-type_HTH_dom"/>
</dbReference>
<proteinExistence type="predicted"/>
<dbReference type="STRING" id="589385.SAMN05421504_102582"/>
<dbReference type="SUPFAM" id="SSF46955">
    <property type="entry name" value="Putative DNA-binding domain"/>
    <property type="match status" value="1"/>
</dbReference>
<dbReference type="PROSITE" id="PS50937">
    <property type="entry name" value="HTH_MERR_2"/>
    <property type="match status" value="1"/>
</dbReference>
<evidence type="ECO:0000313" key="3">
    <source>
        <dbReference type="EMBL" id="SDX18410.1"/>
    </source>
</evidence>
<dbReference type="EMBL" id="FNON01000002">
    <property type="protein sequence ID" value="SDX18410.1"/>
    <property type="molecule type" value="Genomic_DNA"/>
</dbReference>